<dbReference type="InterPro" id="IPR012341">
    <property type="entry name" value="6hp_glycosidase-like_sf"/>
</dbReference>
<evidence type="ECO:0000313" key="3">
    <source>
        <dbReference type="EMBL" id="KUP97492.1"/>
    </source>
</evidence>
<dbReference type="EMBL" id="LGEM01000024">
    <property type="protein sequence ID" value="KUP97492.1"/>
    <property type="molecule type" value="Genomic_DNA"/>
</dbReference>
<accession>A0A147KJM2</accession>
<dbReference type="InterPro" id="IPR010819">
    <property type="entry name" value="AGE/CE"/>
</dbReference>
<sequence length="408" mass="44856">MTTSWTVRSAHRAWLDAEARRLLGFVSAAAHPAHGFAWLDAGGAPVPEQGTRTWITCRVAHVAALAHLEGVPGAGLLADHGLRALAGPLRDREHGGWFAALDARGRPAETRKDAYQHAFVLLAAASAAVAGRPGARELLAEAADVVERYFWDEEAGRCRESWERDWSADEPYRGANSNMHLVEAFLAVFDATGERVWAERALRVARFFVHEVAAARDWRLPEHFDVDWRVVADYNAQDRAHPFRPYGVTVGHVLEWARLLVHLEAALPDAPGWLLADAEAMFAAAVERGWSVDGSAGFVYTLDYDDTPVVRARMHWVVAEAISAAAVLGRRTGEGRYERWYREWWDHAAAYFVDAVGGSWHHELDASLCPPRGGTWSGKPDVYHAYQATRLPLLPVAPSLAGALASGG</sequence>
<proteinExistence type="inferred from homology"/>
<gene>
    <name evidence="3" type="ORF">AC529_06535</name>
</gene>
<dbReference type="Pfam" id="PF07221">
    <property type="entry name" value="GlcNAc_2-epim"/>
    <property type="match status" value="1"/>
</dbReference>
<dbReference type="OrthoDB" id="9806359at2"/>
<dbReference type="PANTHER" id="PTHR15108">
    <property type="entry name" value="N-ACYLGLUCOSAMINE-2-EPIMERASE"/>
    <property type="match status" value="1"/>
</dbReference>
<reference evidence="4" key="1">
    <citation type="journal article" date="2017" name="Acta Aliment.">
        <title>Plant polysaccharide degrading enzyme system of Thermpbifida cellulosilytica TB100 revealed by de novo genome project data.</title>
        <authorList>
            <person name="Toth A."/>
            <person name="Baka E."/>
            <person name="Luzics S."/>
            <person name="Bata-Vidacs I."/>
            <person name="Nagy I."/>
            <person name="Balint B."/>
            <person name="Herceg R."/>
            <person name="Olasz F."/>
            <person name="Wilk T."/>
            <person name="Nagy T."/>
            <person name="Kriszt B."/>
            <person name="Nagy I."/>
            <person name="Kukolya J."/>
        </authorList>
    </citation>
    <scope>NUCLEOTIDE SEQUENCE [LARGE SCALE GENOMIC DNA]</scope>
    <source>
        <strain evidence="4">TB100</strain>
    </source>
</reference>
<dbReference type="PATRIC" id="fig|665004.4.peg.3164"/>
<dbReference type="GO" id="GO:0016853">
    <property type="term" value="F:isomerase activity"/>
    <property type="evidence" value="ECO:0007669"/>
    <property type="project" value="UniProtKB-KW"/>
</dbReference>
<comment type="caution">
    <text evidence="3">The sequence shown here is derived from an EMBL/GenBank/DDBJ whole genome shotgun (WGS) entry which is preliminary data.</text>
</comment>
<comment type="similarity">
    <text evidence="1">Belongs to the N-acylglucosamine 2-epimerase family.</text>
</comment>
<dbReference type="InterPro" id="IPR008928">
    <property type="entry name" value="6-hairpin_glycosidase_sf"/>
</dbReference>
<dbReference type="Gene3D" id="1.50.10.10">
    <property type="match status" value="1"/>
</dbReference>
<keyword evidence="2" id="KW-0413">Isomerase</keyword>
<evidence type="ECO:0000313" key="4">
    <source>
        <dbReference type="Proteomes" id="UP000074382"/>
    </source>
</evidence>
<name>A0A147KJM2_THECS</name>
<dbReference type="Proteomes" id="UP000074382">
    <property type="component" value="Unassembled WGS sequence"/>
</dbReference>
<evidence type="ECO:0000256" key="2">
    <source>
        <dbReference type="ARBA" id="ARBA00023235"/>
    </source>
</evidence>
<dbReference type="RefSeq" id="WP_068757494.1">
    <property type="nucleotide sequence ID" value="NZ_KQ950183.1"/>
</dbReference>
<organism evidence="3 4">
    <name type="scientific">Thermobifida cellulosilytica TB100</name>
    <dbReference type="NCBI Taxonomy" id="665004"/>
    <lineage>
        <taxon>Bacteria</taxon>
        <taxon>Bacillati</taxon>
        <taxon>Actinomycetota</taxon>
        <taxon>Actinomycetes</taxon>
        <taxon>Streptosporangiales</taxon>
        <taxon>Nocardiopsidaceae</taxon>
        <taxon>Thermobifida</taxon>
    </lineage>
</organism>
<evidence type="ECO:0000256" key="1">
    <source>
        <dbReference type="ARBA" id="ARBA00008558"/>
    </source>
</evidence>
<dbReference type="SUPFAM" id="SSF48208">
    <property type="entry name" value="Six-hairpin glycosidases"/>
    <property type="match status" value="1"/>
</dbReference>
<dbReference type="AlphaFoldDB" id="A0A147KJM2"/>
<dbReference type="GO" id="GO:0005975">
    <property type="term" value="P:carbohydrate metabolic process"/>
    <property type="evidence" value="ECO:0007669"/>
    <property type="project" value="InterPro"/>
</dbReference>
<protein>
    <submittedName>
        <fullName evidence="3">N-acyl-D-glucosamine 2-epimerase</fullName>
    </submittedName>
</protein>
<dbReference type="STRING" id="665004.AC529_06535"/>
<keyword evidence="4" id="KW-1185">Reference proteome</keyword>